<evidence type="ECO:0000256" key="7">
    <source>
        <dbReference type="ARBA" id="ARBA00058132"/>
    </source>
</evidence>
<evidence type="ECO:0000313" key="11">
    <source>
        <dbReference type="Proteomes" id="UP000268446"/>
    </source>
</evidence>
<dbReference type="PANTHER" id="PTHR21568">
    <property type="entry name" value="TRNA PSEUDOURIDINE SYNTHASE PUS10"/>
    <property type="match status" value="1"/>
</dbReference>
<dbReference type="Pfam" id="PF21238">
    <property type="entry name" value="Pus10_C"/>
    <property type="match status" value="1"/>
</dbReference>
<keyword evidence="5 8" id="KW-0413">Isomerase</keyword>
<comment type="caution">
    <text evidence="10">The sequence shown here is derived from an EMBL/GenBank/DDBJ whole genome shotgun (WGS) entry which is preliminary data.</text>
</comment>
<feature type="binding site" evidence="8">
    <location>
        <position position="400"/>
    </location>
    <ligand>
        <name>substrate</name>
    </ligand>
</feature>
<evidence type="ECO:0000256" key="3">
    <source>
        <dbReference type="ARBA" id="ARBA00022694"/>
    </source>
</evidence>
<proteinExistence type="inferred from homology"/>
<dbReference type="InterPro" id="IPR039894">
    <property type="entry name" value="Pus10-like"/>
</dbReference>
<dbReference type="PROSITE" id="PS51165">
    <property type="entry name" value="THUMP"/>
    <property type="match status" value="1"/>
</dbReference>
<dbReference type="Gene3D" id="3.30.70.2510">
    <property type="match status" value="1"/>
</dbReference>
<dbReference type="Pfam" id="PF22023">
    <property type="entry name" value="Pus10_THUMP_arc"/>
    <property type="match status" value="1"/>
</dbReference>
<dbReference type="InterPro" id="IPR055174">
    <property type="entry name" value="Pus10_THUMP_arc"/>
</dbReference>
<dbReference type="EC" id="5.4.99.25" evidence="8"/>
<dbReference type="Gene3D" id="3.30.70.3190">
    <property type="match status" value="1"/>
</dbReference>
<keyword evidence="3 8" id="KW-0819">tRNA processing</keyword>
<evidence type="ECO:0000313" key="10">
    <source>
        <dbReference type="EMBL" id="RLE52097.1"/>
    </source>
</evidence>
<dbReference type="HAMAP" id="MF_01893">
    <property type="entry name" value="Pus10_arch"/>
    <property type="match status" value="1"/>
</dbReference>
<dbReference type="NCBIfam" id="TIGR01213">
    <property type="entry name" value="pseudo_Pus10arc"/>
    <property type="match status" value="1"/>
</dbReference>
<dbReference type="FunFam" id="3.30.70.2510:FF:000001">
    <property type="entry name" value="tRNA pseudouridine synthase Pus10"/>
    <property type="match status" value="1"/>
</dbReference>
<feature type="domain" description="THUMP" evidence="9">
    <location>
        <begin position="73"/>
        <end position="189"/>
    </location>
</feature>
<dbReference type="Proteomes" id="UP000268446">
    <property type="component" value="Unassembled WGS sequence"/>
</dbReference>
<dbReference type="SUPFAM" id="SSF55120">
    <property type="entry name" value="Pseudouridine synthase"/>
    <property type="match status" value="1"/>
</dbReference>
<evidence type="ECO:0000256" key="6">
    <source>
        <dbReference type="ARBA" id="ARBA00050950"/>
    </source>
</evidence>
<dbReference type="InterPro" id="IPR004114">
    <property type="entry name" value="THUMP_dom"/>
</dbReference>
<keyword evidence="4 8" id="KW-0694">RNA-binding</keyword>
<dbReference type="InterPro" id="IPR020103">
    <property type="entry name" value="PsdUridine_synth_cat_dom_sf"/>
</dbReference>
<comment type="catalytic activity">
    <reaction evidence="1 8">
        <text>uridine(55) in tRNA = pseudouridine(55) in tRNA</text>
        <dbReference type="Rhea" id="RHEA:42532"/>
        <dbReference type="Rhea" id="RHEA-COMP:10101"/>
        <dbReference type="Rhea" id="RHEA-COMP:10102"/>
        <dbReference type="ChEBI" id="CHEBI:65314"/>
        <dbReference type="ChEBI" id="CHEBI:65315"/>
        <dbReference type="EC" id="5.4.99.25"/>
    </reaction>
</comment>
<accession>A0A497EY39</accession>
<dbReference type="InterPro" id="IPR005912">
    <property type="entry name" value="Pus10"/>
</dbReference>
<dbReference type="AlphaFoldDB" id="A0A497EY39"/>
<comment type="catalytic activity">
    <reaction evidence="6 8">
        <text>uridine(54) in tRNA = pseudouridine(54) in tRNA</text>
        <dbReference type="Rhea" id="RHEA:57876"/>
        <dbReference type="Rhea" id="RHEA-COMP:10193"/>
        <dbReference type="Rhea" id="RHEA-COMP:14141"/>
        <dbReference type="ChEBI" id="CHEBI:65314"/>
        <dbReference type="ChEBI" id="CHEBI:65315"/>
    </reaction>
</comment>
<gene>
    <name evidence="8" type="primary">pus10</name>
    <name evidence="10" type="ORF">DRJ20_00860</name>
</gene>
<dbReference type="EMBL" id="QMQZ01000014">
    <property type="protein sequence ID" value="RLE52097.1"/>
    <property type="molecule type" value="Genomic_DNA"/>
</dbReference>
<comment type="function">
    <text evidence="7 8">Responsible for synthesis of pseudouridine from uracil-54 and uracil-55 in the psi GC loop of transfer RNAs.</text>
</comment>
<feature type="active site" description="Nucleophile" evidence="8">
    <location>
        <position position="260"/>
    </location>
</feature>
<evidence type="ECO:0000256" key="2">
    <source>
        <dbReference type="ARBA" id="ARBA00009652"/>
    </source>
</evidence>
<evidence type="ECO:0000259" key="9">
    <source>
        <dbReference type="PROSITE" id="PS51165"/>
    </source>
</evidence>
<dbReference type="PANTHER" id="PTHR21568:SF0">
    <property type="entry name" value="TRNA PSEUDOURIDINE SYNTHASE PUS10"/>
    <property type="match status" value="1"/>
</dbReference>
<comment type="similarity">
    <text evidence="2 8">Belongs to the pseudouridine synthase Pus10 family.</text>
</comment>
<reference evidence="10 11" key="1">
    <citation type="submission" date="2018-06" db="EMBL/GenBank/DDBJ databases">
        <title>Extensive metabolic versatility and redundancy in microbially diverse, dynamic hydrothermal sediments.</title>
        <authorList>
            <person name="Dombrowski N."/>
            <person name="Teske A."/>
            <person name="Baker B.J."/>
        </authorList>
    </citation>
    <scope>NUCLEOTIDE SEQUENCE [LARGE SCALE GENOMIC DNA]</scope>
    <source>
        <strain evidence="10">B29_G17</strain>
    </source>
</reference>
<evidence type="ECO:0000256" key="5">
    <source>
        <dbReference type="ARBA" id="ARBA00023235"/>
    </source>
</evidence>
<evidence type="ECO:0000256" key="1">
    <source>
        <dbReference type="ARBA" id="ARBA00000385"/>
    </source>
</evidence>
<feature type="binding site" evidence="8">
    <location>
        <position position="328"/>
    </location>
    <ligand>
        <name>substrate</name>
    </ligand>
</feature>
<name>A0A497EY39_9CREN</name>
<dbReference type="FunFam" id="3.30.70.3190:FF:000001">
    <property type="entry name" value="tRNA pseudouridine synthase Pus10"/>
    <property type="match status" value="1"/>
</dbReference>
<evidence type="ECO:0000256" key="4">
    <source>
        <dbReference type="ARBA" id="ARBA00022884"/>
    </source>
</evidence>
<evidence type="ECO:0000256" key="8">
    <source>
        <dbReference type="HAMAP-Rule" id="MF_01893"/>
    </source>
</evidence>
<dbReference type="GO" id="GO:0000049">
    <property type="term" value="F:tRNA binding"/>
    <property type="evidence" value="ECO:0007669"/>
    <property type="project" value="InterPro"/>
</dbReference>
<sequence>MSVEILKKYCLCDNCLGRQFALLVRGVSNAVRGYSIKLTLAMNAHKLIRDEDEERGVSLLKILTENGRFELAAHILEKLGYSPPSPGVCYICGGIFDRLEEIAGEVVKRLSDYEFSTFLIGSRILGEIAEREDLLRSEFNLNLGESFKSEFNRELGKLVQKLTGKDVDFTSPDIVAVVDLVDGGIEVKPSPLFIYGKYRKLVRGIPQCTWICSNCRGKGCENCNFTGKRYPTSIEEIVAKPTLEFTGGKSVVFHGAGREDVDARMLGSGRPFVIEVKEPKKRFIDLKALAEEINRRAEGKVEVFDLRFSSRQEVKRLKALSAIAEKTYRALVEVDGEIGEEDLKRLEEFFRNREIRQRTPLRVLHRRVDKVRVKRVYELKAKLIKPNLLELTVKCQGGLYVKELISGDEGRTRPSVSEVLGVPAKCVELDVIYVSEVV</sequence>
<dbReference type="GO" id="GO:0031119">
    <property type="term" value="P:tRNA pseudouridine synthesis"/>
    <property type="evidence" value="ECO:0007669"/>
    <property type="project" value="UniProtKB-UniRule"/>
</dbReference>
<protein>
    <recommendedName>
        <fullName evidence="8">tRNA pseudouridine synthase Pus10</fullName>
        <ecNumber evidence="8">5.4.99.25</ecNumber>
    </recommendedName>
    <alternativeName>
        <fullName evidence="8">tRNA pseudouridine 54/55 synthase</fullName>
        <shortName evidence="8">Psi54/55 synthase</shortName>
    </alternativeName>
</protein>
<dbReference type="GO" id="GO:0160148">
    <property type="term" value="F:tRNA pseudouridine(55) synthase activity"/>
    <property type="evidence" value="ECO:0007669"/>
    <property type="project" value="UniProtKB-EC"/>
</dbReference>
<dbReference type="InterPro" id="IPR048741">
    <property type="entry name" value="Pus10-like_C"/>
</dbReference>
<organism evidence="10 11">
    <name type="scientific">Thermoproteota archaeon</name>
    <dbReference type="NCBI Taxonomy" id="2056631"/>
    <lineage>
        <taxon>Archaea</taxon>
        <taxon>Thermoproteota</taxon>
    </lineage>
</organism>